<reference evidence="4" key="1">
    <citation type="submission" date="2021-01" db="EMBL/GenBank/DDBJ databases">
        <authorList>
            <person name="Corre E."/>
            <person name="Pelletier E."/>
            <person name="Niang G."/>
            <person name="Scheremetjew M."/>
            <person name="Finn R."/>
            <person name="Kale V."/>
            <person name="Holt S."/>
            <person name="Cochrane G."/>
            <person name="Meng A."/>
            <person name="Brown T."/>
            <person name="Cohen L."/>
        </authorList>
    </citation>
    <scope>NUCLEOTIDE SEQUENCE</scope>
    <source>
        <strain evidence="4">PLY182g</strain>
    </source>
</reference>
<feature type="region of interest" description="Disordered" evidence="1">
    <location>
        <begin position="77"/>
        <end position="99"/>
    </location>
</feature>
<feature type="chain" id="PRO_5031376005" description="PSI-J" evidence="3">
    <location>
        <begin position="21"/>
        <end position="164"/>
    </location>
</feature>
<keyword evidence="3" id="KW-0732">Signal</keyword>
<feature type="compositionally biased region" description="Basic and acidic residues" evidence="1">
    <location>
        <begin position="48"/>
        <end position="60"/>
    </location>
</feature>
<evidence type="ECO:0000256" key="2">
    <source>
        <dbReference type="SAM" id="Phobius"/>
    </source>
</evidence>
<accession>A0A7S0LDS5</accession>
<evidence type="ECO:0008006" key="5">
    <source>
        <dbReference type="Google" id="ProtNLM"/>
    </source>
</evidence>
<protein>
    <recommendedName>
        <fullName evidence="5">PSI-J</fullName>
    </recommendedName>
</protein>
<feature type="transmembrane region" description="Helical" evidence="2">
    <location>
        <begin position="135"/>
        <end position="160"/>
    </location>
</feature>
<gene>
    <name evidence="4" type="ORF">CPEL01642_LOCUS12868</name>
</gene>
<evidence type="ECO:0000313" key="4">
    <source>
        <dbReference type="EMBL" id="CAD8609490.1"/>
    </source>
</evidence>
<proteinExistence type="predicted"/>
<feature type="compositionally biased region" description="Basic and acidic residues" evidence="1">
    <location>
        <begin position="81"/>
        <end position="99"/>
    </location>
</feature>
<dbReference type="EMBL" id="HBEY01027213">
    <property type="protein sequence ID" value="CAD8609490.1"/>
    <property type="molecule type" value="Transcribed_RNA"/>
</dbReference>
<evidence type="ECO:0000256" key="1">
    <source>
        <dbReference type="SAM" id="MobiDB-lite"/>
    </source>
</evidence>
<name>A0A7S0LDS5_9EUKA</name>
<sequence>MTTGILFACVLAATSVGILQSPPLNSPIRCPRSRRAAPTMSETSDGNADAKSDGTERETSDMGSLEALFAREAQARVARSGNERFNNDERSTQSGSDERFTGIKEILLDVEGRPYAATPAQVEPPSLESQLWERISWPGVALGSVISVASLALLLAIAAADSSA</sequence>
<keyword evidence="2" id="KW-0812">Transmembrane</keyword>
<keyword evidence="2" id="KW-0472">Membrane</keyword>
<dbReference type="AlphaFoldDB" id="A0A7S0LDS5"/>
<feature type="region of interest" description="Disordered" evidence="1">
    <location>
        <begin position="21"/>
        <end position="65"/>
    </location>
</feature>
<keyword evidence="2" id="KW-1133">Transmembrane helix</keyword>
<feature type="signal peptide" evidence="3">
    <location>
        <begin position="1"/>
        <end position="20"/>
    </location>
</feature>
<evidence type="ECO:0000256" key="3">
    <source>
        <dbReference type="SAM" id="SignalP"/>
    </source>
</evidence>
<organism evidence="4">
    <name type="scientific">Coccolithus braarudii</name>
    <dbReference type="NCBI Taxonomy" id="221442"/>
    <lineage>
        <taxon>Eukaryota</taxon>
        <taxon>Haptista</taxon>
        <taxon>Haptophyta</taxon>
        <taxon>Prymnesiophyceae</taxon>
        <taxon>Coccolithales</taxon>
        <taxon>Coccolithaceae</taxon>
        <taxon>Coccolithus</taxon>
    </lineage>
</organism>